<dbReference type="InterPro" id="IPR039425">
    <property type="entry name" value="RNA_pol_sigma-70-like"/>
</dbReference>
<name>A0ABW6PW18_9NOCA</name>
<dbReference type="PANTHER" id="PTHR43133:SF8">
    <property type="entry name" value="RNA POLYMERASE SIGMA FACTOR HI_1459-RELATED"/>
    <property type="match status" value="1"/>
</dbReference>
<dbReference type="EMBL" id="JBIAMX010000022">
    <property type="protein sequence ID" value="MFF0546569.1"/>
    <property type="molecule type" value="Genomic_DNA"/>
</dbReference>
<gene>
    <name evidence="8" type="ORF">ACFYTF_27400</name>
</gene>
<dbReference type="PANTHER" id="PTHR43133">
    <property type="entry name" value="RNA POLYMERASE ECF-TYPE SIGMA FACTO"/>
    <property type="match status" value="1"/>
</dbReference>
<keyword evidence="4" id="KW-0238">DNA-binding</keyword>
<dbReference type="InterPro" id="IPR007627">
    <property type="entry name" value="RNA_pol_sigma70_r2"/>
</dbReference>
<dbReference type="Proteomes" id="UP001601444">
    <property type="component" value="Unassembled WGS sequence"/>
</dbReference>
<dbReference type="Pfam" id="PF04542">
    <property type="entry name" value="Sigma70_r2"/>
    <property type="match status" value="1"/>
</dbReference>
<accession>A0ABW6PW18</accession>
<dbReference type="Pfam" id="PF08281">
    <property type="entry name" value="Sigma70_r4_2"/>
    <property type="match status" value="1"/>
</dbReference>
<dbReference type="Gene3D" id="1.10.10.10">
    <property type="entry name" value="Winged helix-like DNA-binding domain superfamily/Winged helix DNA-binding domain"/>
    <property type="match status" value="1"/>
</dbReference>
<feature type="domain" description="RNA polymerase sigma factor 70 region 4 type 2" evidence="7">
    <location>
        <begin position="132"/>
        <end position="183"/>
    </location>
</feature>
<reference evidence="8 9" key="1">
    <citation type="submission" date="2024-10" db="EMBL/GenBank/DDBJ databases">
        <title>The Natural Products Discovery Center: Release of the First 8490 Sequenced Strains for Exploring Actinobacteria Biosynthetic Diversity.</title>
        <authorList>
            <person name="Kalkreuter E."/>
            <person name="Kautsar S.A."/>
            <person name="Yang D."/>
            <person name="Bader C.D."/>
            <person name="Teijaro C.N."/>
            <person name="Fluegel L."/>
            <person name="Davis C.M."/>
            <person name="Simpson J.R."/>
            <person name="Lauterbach L."/>
            <person name="Steele A.D."/>
            <person name="Gui C."/>
            <person name="Meng S."/>
            <person name="Li G."/>
            <person name="Viehrig K."/>
            <person name="Ye F."/>
            <person name="Su P."/>
            <person name="Kiefer A.F."/>
            <person name="Nichols A."/>
            <person name="Cepeda A.J."/>
            <person name="Yan W."/>
            <person name="Fan B."/>
            <person name="Jiang Y."/>
            <person name="Adhikari A."/>
            <person name="Zheng C.-J."/>
            <person name="Schuster L."/>
            <person name="Cowan T.M."/>
            <person name="Smanski M.J."/>
            <person name="Chevrette M.G."/>
            <person name="De Carvalho L.P.S."/>
            <person name="Shen B."/>
        </authorList>
    </citation>
    <scope>NUCLEOTIDE SEQUENCE [LARGE SCALE GENOMIC DNA]</scope>
    <source>
        <strain evidence="8 9">NPDC004045</strain>
    </source>
</reference>
<evidence type="ECO:0000256" key="2">
    <source>
        <dbReference type="ARBA" id="ARBA00023015"/>
    </source>
</evidence>
<keyword evidence="3" id="KW-0731">Sigma factor</keyword>
<feature type="domain" description="RNA polymerase sigma-70 region 2" evidence="6">
    <location>
        <begin position="27"/>
        <end position="91"/>
    </location>
</feature>
<evidence type="ECO:0000259" key="7">
    <source>
        <dbReference type="Pfam" id="PF08281"/>
    </source>
</evidence>
<protein>
    <submittedName>
        <fullName evidence="8">RNA polymerase sigma factor</fullName>
    </submittedName>
</protein>
<dbReference type="InterPro" id="IPR013249">
    <property type="entry name" value="RNA_pol_sigma70_r4_t2"/>
</dbReference>
<organism evidence="8 9">
    <name type="scientific">Nocardia thailandica</name>
    <dbReference type="NCBI Taxonomy" id="257275"/>
    <lineage>
        <taxon>Bacteria</taxon>
        <taxon>Bacillati</taxon>
        <taxon>Actinomycetota</taxon>
        <taxon>Actinomycetes</taxon>
        <taxon>Mycobacteriales</taxon>
        <taxon>Nocardiaceae</taxon>
        <taxon>Nocardia</taxon>
    </lineage>
</organism>
<evidence type="ECO:0000256" key="5">
    <source>
        <dbReference type="ARBA" id="ARBA00023163"/>
    </source>
</evidence>
<evidence type="ECO:0000256" key="1">
    <source>
        <dbReference type="ARBA" id="ARBA00010641"/>
    </source>
</evidence>
<comment type="caution">
    <text evidence="8">The sequence shown here is derived from an EMBL/GenBank/DDBJ whole genome shotgun (WGS) entry which is preliminary data.</text>
</comment>
<dbReference type="SUPFAM" id="SSF88659">
    <property type="entry name" value="Sigma3 and sigma4 domains of RNA polymerase sigma factors"/>
    <property type="match status" value="1"/>
</dbReference>
<dbReference type="InterPro" id="IPR013325">
    <property type="entry name" value="RNA_pol_sigma_r2"/>
</dbReference>
<keyword evidence="9" id="KW-1185">Reference proteome</keyword>
<evidence type="ECO:0000313" key="9">
    <source>
        <dbReference type="Proteomes" id="UP001601444"/>
    </source>
</evidence>
<dbReference type="InterPro" id="IPR013324">
    <property type="entry name" value="RNA_pol_sigma_r3/r4-like"/>
</dbReference>
<proteinExistence type="inferred from homology"/>
<comment type="similarity">
    <text evidence="1">Belongs to the sigma-70 factor family. ECF subfamily.</text>
</comment>
<dbReference type="Gene3D" id="1.10.1740.10">
    <property type="match status" value="1"/>
</dbReference>
<dbReference type="InterPro" id="IPR014284">
    <property type="entry name" value="RNA_pol_sigma-70_dom"/>
</dbReference>
<evidence type="ECO:0000256" key="3">
    <source>
        <dbReference type="ARBA" id="ARBA00023082"/>
    </source>
</evidence>
<dbReference type="NCBIfam" id="TIGR02937">
    <property type="entry name" value="sigma70-ECF"/>
    <property type="match status" value="1"/>
</dbReference>
<keyword evidence="5" id="KW-0804">Transcription</keyword>
<dbReference type="RefSeq" id="WP_387702896.1">
    <property type="nucleotide sequence ID" value="NZ_JBIAMX010000022.1"/>
</dbReference>
<evidence type="ECO:0000256" key="4">
    <source>
        <dbReference type="ARBA" id="ARBA00023125"/>
    </source>
</evidence>
<evidence type="ECO:0000259" key="6">
    <source>
        <dbReference type="Pfam" id="PF04542"/>
    </source>
</evidence>
<dbReference type="SUPFAM" id="SSF88946">
    <property type="entry name" value="Sigma2 domain of RNA polymerase sigma factors"/>
    <property type="match status" value="1"/>
</dbReference>
<dbReference type="InterPro" id="IPR036388">
    <property type="entry name" value="WH-like_DNA-bd_sf"/>
</dbReference>
<evidence type="ECO:0000313" key="8">
    <source>
        <dbReference type="EMBL" id="MFF0546569.1"/>
    </source>
</evidence>
<sequence>MTTVDPAERDLVRRAVDGDQRALTEVVERLRDPLYRLALRMTGRPADAEDAVQEILVRVLTRLSTWRAEAALTTWAYRVGANYLISLHRRSAQEEARLGLDDFGADLREGLAAADHRGPEATLLAEEVRLTCTQAMLQCLSREERVAFVLVDLFGLSAADAAWVLDITPEAFRKRGERARARLGAFLRSSCGVAERSAPCRCRRRIGRAVELGRIDPAAPVYARHPVTPGGRTVEEAAAQLGRLRDVAAVIAAHPDYAAPEDRVAAVTRVLRSGRFPLLD</sequence>
<keyword evidence="2" id="KW-0805">Transcription regulation</keyword>